<feature type="region of interest" description="Disordered" evidence="1">
    <location>
        <begin position="1"/>
        <end position="42"/>
    </location>
</feature>
<protein>
    <submittedName>
        <fullName evidence="2">Uncharacterized protein</fullName>
    </submittedName>
</protein>
<organism evidence="2 3">
    <name type="scientific">Salinibacter phage SRUTV-1</name>
    <dbReference type="NCBI Taxonomy" id="2684227"/>
    <lineage>
        <taxon>Viruses</taxon>
        <taxon>Duplodnaviria</taxon>
        <taxon>Heunggongvirae</taxon>
        <taxon>Uroviricota</taxon>
        <taxon>Caudoviricetes</taxon>
        <taxon>Kairosalinivirus</taxon>
        <taxon>Kairosalinivirus SRUTV1</taxon>
    </lineage>
</organism>
<name>A0A2D3FAL3_9CAUD</name>
<proteinExistence type="predicted"/>
<dbReference type="Proteomes" id="UP000262103">
    <property type="component" value="Segment"/>
</dbReference>
<dbReference type="GeneID" id="40236451"/>
<dbReference type="EMBL" id="MF629150">
    <property type="protein sequence ID" value="ATU47049.1"/>
    <property type="molecule type" value="Genomic_DNA"/>
</dbReference>
<evidence type="ECO:0000313" key="2">
    <source>
        <dbReference type="EMBL" id="ATU47049.1"/>
    </source>
</evidence>
<reference evidence="2 3" key="1">
    <citation type="journal article" date="2018" name="ISME J.">
        <title>Characterization of ecologically diverse viruses infecting co-occurring strains of cosmopolitan hyperhalophilic Bacteroidetes.</title>
        <authorList>
            <person name="Villamor J."/>
            <person name="Ramos-Barbero M.D."/>
            <person name="Gonzalez-Torres P."/>
            <person name="Gabaldon T."/>
            <person name="Rossello-Mora R."/>
            <person name="Meseguer I."/>
            <person name="Martinez-Garcia M."/>
            <person name="Santos F."/>
            <person name="Anton J."/>
        </authorList>
    </citation>
    <scope>NUCLEOTIDE SEQUENCE [LARGE SCALE GENOMIC DNA]</scope>
    <source>
        <strain evidence="2">SRUTV-1</strain>
    </source>
</reference>
<accession>A0A2D3FAL3</accession>
<keyword evidence="3" id="KW-1185">Reference proteome</keyword>
<feature type="compositionally biased region" description="Basic and acidic residues" evidence="1">
    <location>
        <begin position="1"/>
        <end position="11"/>
    </location>
</feature>
<evidence type="ECO:0000313" key="3">
    <source>
        <dbReference type="Proteomes" id="UP000262103"/>
    </source>
</evidence>
<dbReference type="KEGG" id="vg:40236451"/>
<dbReference type="RefSeq" id="YP_009639653.1">
    <property type="nucleotide sequence ID" value="NC_042353.1"/>
</dbReference>
<evidence type="ECO:0000256" key="1">
    <source>
        <dbReference type="SAM" id="MobiDB-lite"/>
    </source>
</evidence>
<sequence length="81" mass="8733">MSAADRTHELEGPATEGETVAIDVDPGALMLPHSASKGDEYEVEGRFEGPETQGVEVEMANGDTYTTFRIPDACYEVVGRE</sequence>